<dbReference type="AlphaFoldDB" id="A0A0C2GHE0"/>
<reference evidence="2 3" key="1">
    <citation type="submission" date="2013-12" db="EMBL/GenBank/DDBJ databases">
        <title>Draft genome of the parsitic nematode Ancylostoma duodenale.</title>
        <authorList>
            <person name="Mitreva M."/>
        </authorList>
    </citation>
    <scope>NUCLEOTIDE SEQUENCE [LARGE SCALE GENOMIC DNA]</scope>
    <source>
        <strain evidence="2 3">Zhejiang</strain>
    </source>
</reference>
<feature type="transmembrane region" description="Helical" evidence="1">
    <location>
        <begin position="12"/>
        <end position="37"/>
    </location>
</feature>
<dbReference type="Pfam" id="PF05884">
    <property type="entry name" value="ZYG-11_interact"/>
    <property type="match status" value="1"/>
</dbReference>
<feature type="transmembrane region" description="Helical" evidence="1">
    <location>
        <begin position="139"/>
        <end position="159"/>
    </location>
</feature>
<keyword evidence="1" id="KW-0812">Transmembrane</keyword>
<protein>
    <submittedName>
        <fullName evidence="2">Uncharacterized protein</fullName>
    </submittedName>
</protein>
<name>A0A0C2GHE0_9BILA</name>
<dbReference type="EMBL" id="KN733297">
    <property type="protein sequence ID" value="KIH58284.1"/>
    <property type="molecule type" value="Genomic_DNA"/>
</dbReference>
<dbReference type="PANTHER" id="PTHR31176:SF1">
    <property type="entry name" value="MFS DOMAIN-CONTAINING PROTEIN-RELATED"/>
    <property type="match status" value="1"/>
</dbReference>
<keyword evidence="1" id="KW-0472">Membrane</keyword>
<evidence type="ECO:0000313" key="2">
    <source>
        <dbReference type="EMBL" id="KIH58284.1"/>
    </source>
</evidence>
<dbReference type="OrthoDB" id="5825307at2759"/>
<keyword evidence="1" id="KW-1133">Transmembrane helix</keyword>
<feature type="transmembrane region" description="Helical" evidence="1">
    <location>
        <begin position="171"/>
        <end position="192"/>
    </location>
</feature>
<feature type="transmembrane region" description="Helical" evidence="1">
    <location>
        <begin position="83"/>
        <end position="101"/>
    </location>
</feature>
<gene>
    <name evidence="2" type="ORF">ANCDUO_11513</name>
</gene>
<feature type="transmembrane region" description="Helical" evidence="1">
    <location>
        <begin position="113"/>
        <end position="133"/>
    </location>
</feature>
<sequence>MVMATGIGSMFGAYLLGPFVSLFFGKFFAALLAFFIIPVFSHAIIRNRERHFESDNKIRTSMLVTSLMQGVLAGYAINSYYLSAQPLGSITPAVVSIGYTISVRQSHGNRFQVLGFSLGAAFLVNLIMGAMFVGNTLSYQFLTLGYVAIAGFMMQLVLHDVQMTRGHAYQNALASLYLLFKGATFYCFGTYIE</sequence>
<evidence type="ECO:0000313" key="3">
    <source>
        <dbReference type="Proteomes" id="UP000054047"/>
    </source>
</evidence>
<proteinExistence type="predicted"/>
<dbReference type="InterPro" id="IPR008574">
    <property type="entry name" value="Nematodes_ZYG-11_interact"/>
</dbReference>
<organism evidence="2 3">
    <name type="scientific">Ancylostoma duodenale</name>
    <dbReference type="NCBI Taxonomy" id="51022"/>
    <lineage>
        <taxon>Eukaryota</taxon>
        <taxon>Metazoa</taxon>
        <taxon>Ecdysozoa</taxon>
        <taxon>Nematoda</taxon>
        <taxon>Chromadorea</taxon>
        <taxon>Rhabditida</taxon>
        <taxon>Rhabditina</taxon>
        <taxon>Rhabditomorpha</taxon>
        <taxon>Strongyloidea</taxon>
        <taxon>Ancylostomatidae</taxon>
        <taxon>Ancylostomatinae</taxon>
        <taxon>Ancylostoma</taxon>
    </lineage>
</organism>
<dbReference type="Proteomes" id="UP000054047">
    <property type="component" value="Unassembled WGS sequence"/>
</dbReference>
<feature type="transmembrane region" description="Helical" evidence="1">
    <location>
        <begin position="58"/>
        <end position="77"/>
    </location>
</feature>
<keyword evidence="3" id="KW-1185">Reference proteome</keyword>
<dbReference type="PANTHER" id="PTHR31176">
    <property type="entry name" value="MFS DOMAIN-CONTAINING PROTEIN-RELATED"/>
    <property type="match status" value="1"/>
</dbReference>
<accession>A0A0C2GHE0</accession>
<evidence type="ECO:0000256" key="1">
    <source>
        <dbReference type="SAM" id="Phobius"/>
    </source>
</evidence>